<accession>A0A1X6MQ75</accession>
<dbReference type="RefSeq" id="XP_024335329.1">
    <property type="nucleotide sequence ID" value="XM_024486646.1"/>
</dbReference>
<dbReference type="EMBL" id="KZ110604">
    <property type="protein sequence ID" value="OSX58535.1"/>
    <property type="molecule type" value="Genomic_DNA"/>
</dbReference>
<reference evidence="1 2" key="1">
    <citation type="submission" date="2017-04" db="EMBL/GenBank/DDBJ databases">
        <title>Genome Sequence of the Model Brown-Rot Fungus Postia placenta SB12.</title>
        <authorList>
            <consortium name="DOE Joint Genome Institute"/>
            <person name="Gaskell J."/>
            <person name="Kersten P."/>
            <person name="Larrondo L.F."/>
            <person name="Canessa P."/>
            <person name="Martinez D."/>
            <person name="Hibbett D."/>
            <person name="Schmoll M."/>
            <person name="Kubicek C.P."/>
            <person name="Martinez A.T."/>
            <person name="Yadav J."/>
            <person name="Master E."/>
            <person name="Magnuson J.K."/>
            <person name="James T."/>
            <person name="Yaver D."/>
            <person name="Berka R."/>
            <person name="Labutti K."/>
            <person name="Lipzen A."/>
            <person name="Aerts A."/>
            <person name="Barry K."/>
            <person name="Henrissat B."/>
            <person name="Blanchette R."/>
            <person name="Grigoriev I."/>
            <person name="Cullen D."/>
        </authorList>
    </citation>
    <scope>NUCLEOTIDE SEQUENCE [LARGE SCALE GENOMIC DNA]</scope>
    <source>
        <strain evidence="1 2">MAD-698-R-SB12</strain>
    </source>
</reference>
<dbReference type="OrthoDB" id="10289163at2759"/>
<protein>
    <submittedName>
        <fullName evidence="1">Uncharacterized protein</fullName>
    </submittedName>
</protein>
<evidence type="ECO:0000313" key="1">
    <source>
        <dbReference type="EMBL" id="OSX58535.1"/>
    </source>
</evidence>
<name>A0A1X6MQ75_9APHY</name>
<evidence type="ECO:0000313" key="2">
    <source>
        <dbReference type="Proteomes" id="UP000194127"/>
    </source>
</evidence>
<keyword evidence="2" id="KW-1185">Reference proteome</keyword>
<proteinExistence type="predicted"/>
<sequence length="277" mass="30220">MCLTASSTSGQEEVVQLRPTGPANVEDLLNLGDALLSVFPCDEGLELNLVLQVPIPRAIRRTLEQRGEFRGGEYLKARGIRLVLTEAMGQEVETEVPRAAEAGLYTGGDKGRLCALVCAQLVRAQHADAAPGAVQRLRVQAREKEKIKKRLDAVPTRDMGHVDCNMFMRYLGGGIGHKGAGALIAATKITLQHATESMPQGASAGSAREEDVEMGDEDDTFVDAAEDEDIILEEELEYGYQLTEEDGEDELHEDAFGPEDGEDNWEEIYETEGFAQL</sequence>
<dbReference type="AlphaFoldDB" id="A0A1X6MQ75"/>
<dbReference type="Proteomes" id="UP000194127">
    <property type="component" value="Unassembled WGS sequence"/>
</dbReference>
<dbReference type="GeneID" id="36331595"/>
<organism evidence="1 2">
    <name type="scientific">Postia placenta MAD-698-R-SB12</name>
    <dbReference type="NCBI Taxonomy" id="670580"/>
    <lineage>
        <taxon>Eukaryota</taxon>
        <taxon>Fungi</taxon>
        <taxon>Dikarya</taxon>
        <taxon>Basidiomycota</taxon>
        <taxon>Agaricomycotina</taxon>
        <taxon>Agaricomycetes</taxon>
        <taxon>Polyporales</taxon>
        <taxon>Adustoporiaceae</taxon>
        <taxon>Rhodonia</taxon>
    </lineage>
</organism>
<gene>
    <name evidence="1" type="ORF">POSPLADRAFT_1152348</name>
</gene>